<keyword evidence="5" id="KW-0333">Golgi apparatus</keyword>
<dbReference type="InterPro" id="IPR012936">
    <property type="entry name" value="Erv_C"/>
</dbReference>
<dbReference type="Proteomes" id="UP000242877">
    <property type="component" value="Unassembled WGS sequence"/>
</dbReference>
<dbReference type="AlphaFoldDB" id="A0A167VML9"/>
<evidence type="ECO:0000256" key="5">
    <source>
        <dbReference type="RuleBase" id="RU369013"/>
    </source>
</evidence>
<dbReference type="GO" id="GO:0033116">
    <property type="term" value="C:endoplasmic reticulum-Golgi intermediate compartment membrane"/>
    <property type="evidence" value="ECO:0007669"/>
    <property type="project" value="UniProtKB-SubCell"/>
</dbReference>
<comment type="caution">
    <text evidence="8">The sequence shown here is derived from an EMBL/GenBank/DDBJ whole genome shotgun (WGS) entry which is preliminary data.</text>
</comment>
<keyword evidence="9" id="KW-1185">Reference proteome</keyword>
<dbReference type="InterPro" id="IPR045888">
    <property type="entry name" value="Erv"/>
</dbReference>
<dbReference type="PANTHER" id="PTHR10984">
    <property type="entry name" value="ENDOPLASMIC RETICULUM-GOLGI INTERMEDIATE COMPARTMENT PROTEIN"/>
    <property type="match status" value="1"/>
</dbReference>
<dbReference type="GO" id="GO:0006888">
    <property type="term" value="P:endoplasmic reticulum to Golgi vesicle-mediated transport"/>
    <property type="evidence" value="ECO:0007669"/>
    <property type="project" value="UniProtKB-UniRule"/>
</dbReference>
<dbReference type="PANTHER" id="PTHR10984:SF81">
    <property type="entry name" value="ER-DERIVED VESICLES PROTEIN ERV41"/>
    <property type="match status" value="1"/>
</dbReference>
<name>A0A167VML9_9EURO</name>
<evidence type="ECO:0000256" key="3">
    <source>
        <dbReference type="ARBA" id="ARBA00022989"/>
    </source>
</evidence>
<feature type="transmembrane region" description="Helical" evidence="5">
    <location>
        <begin position="376"/>
        <end position="395"/>
    </location>
</feature>
<comment type="caution">
    <text evidence="5">Lacks conserved residue(s) required for the propagation of feature annotation.</text>
</comment>
<evidence type="ECO:0000256" key="2">
    <source>
        <dbReference type="ARBA" id="ARBA00022692"/>
    </source>
</evidence>
<keyword evidence="4 5" id="KW-0472">Membrane</keyword>
<protein>
    <recommendedName>
        <fullName evidence="5">Endoplasmic reticulum-Golgi intermediate compartment protein</fullName>
    </recommendedName>
</protein>
<gene>
    <name evidence="8" type="ORF">AAP_05451</name>
</gene>
<dbReference type="EMBL" id="AZGZ01000031">
    <property type="protein sequence ID" value="KZZ87747.1"/>
    <property type="molecule type" value="Genomic_DNA"/>
</dbReference>
<dbReference type="Pfam" id="PF13850">
    <property type="entry name" value="ERGIC_N"/>
    <property type="match status" value="1"/>
</dbReference>
<dbReference type="VEuPathDB" id="FungiDB:AAP_05451"/>
<evidence type="ECO:0000256" key="1">
    <source>
        <dbReference type="ARBA" id="ARBA00004370"/>
    </source>
</evidence>
<reference evidence="8 9" key="1">
    <citation type="journal article" date="2016" name="Genome Biol. Evol.">
        <title>Divergent and convergent evolution of fungal pathogenicity.</title>
        <authorList>
            <person name="Shang Y."/>
            <person name="Xiao G."/>
            <person name="Zheng P."/>
            <person name="Cen K."/>
            <person name="Zhan S."/>
            <person name="Wang C."/>
        </authorList>
    </citation>
    <scope>NUCLEOTIDE SEQUENCE [LARGE SCALE GENOMIC DNA]</scope>
    <source>
        <strain evidence="8 9">ARSEF 7405</strain>
    </source>
</reference>
<sequence>MEQMYSYAPSSPSANQFEKIGLDEDAFKEKPDFTGKLRSFDAFPKTKADYTFSTRRGGQWTVIVMILCSFLAINELKDWYKGTESHHFSVEKGVSRQIQMNIDMVVKMPCDDVRINMQDVAGDHVLAASLLQRESTSWDAWNRKMNTISHGVREYQTLDSDDPRRAYEIERDQHAKHVLEEVRWNPKRIFPKGPKLKRHEQEDSCRIYGSLEGNKIAADFHITARGHGYFEMGEHLDHRAFNFSHMISEFSFGAAYPNLLNPLDKTIAVTEEQFYSYQYFLNIVPTIYTTAGIVDPYTHALPDPSTMTRSQRKNTVFTNQYSVTSQSHAIDKSLQRVRVPGIFYKFNVEPILLIVSAQRGSLLALLVRLVNLASGVLATGGWLYWLSGWAIEVLGKRKKRVMEGMLGQKNVEEE</sequence>
<proteinExistence type="inferred from homology"/>
<comment type="similarity">
    <text evidence="5">Belongs to the ERGIC family.</text>
</comment>
<evidence type="ECO:0000259" key="7">
    <source>
        <dbReference type="Pfam" id="PF13850"/>
    </source>
</evidence>
<comment type="function">
    <text evidence="5">Plays a role in transport between endoplasmic reticulum and Golgi.</text>
</comment>
<dbReference type="GO" id="GO:0005789">
    <property type="term" value="C:endoplasmic reticulum membrane"/>
    <property type="evidence" value="ECO:0007669"/>
    <property type="project" value="UniProtKB-SubCell"/>
</dbReference>
<feature type="domain" description="Endoplasmic reticulum vesicle transporter N-terminal" evidence="7">
    <location>
        <begin position="37"/>
        <end position="125"/>
    </location>
</feature>
<keyword evidence="5" id="KW-0931">ER-Golgi transport</keyword>
<organism evidence="8 9">
    <name type="scientific">Ascosphaera apis ARSEF 7405</name>
    <dbReference type="NCBI Taxonomy" id="392613"/>
    <lineage>
        <taxon>Eukaryota</taxon>
        <taxon>Fungi</taxon>
        <taxon>Dikarya</taxon>
        <taxon>Ascomycota</taxon>
        <taxon>Pezizomycotina</taxon>
        <taxon>Eurotiomycetes</taxon>
        <taxon>Eurotiomycetidae</taxon>
        <taxon>Onygenales</taxon>
        <taxon>Ascosphaeraceae</taxon>
        <taxon>Ascosphaera</taxon>
    </lineage>
</organism>
<dbReference type="GO" id="GO:0030134">
    <property type="term" value="C:COPII-coated ER to Golgi transport vesicle"/>
    <property type="evidence" value="ECO:0007669"/>
    <property type="project" value="TreeGrafter"/>
</dbReference>
<feature type="domain" description="Endoplasmic reticulum vesicle transporter C-terminal" evidence="6">
    <location>
        <begin position="197"/>
        <end position="382"/>
    </location>
</feature>
<comment type="subcellular location">
    <subcellularLocation>
        <location evidence="5">Endoplasmic reticulum membrane</location>
        <topology evidence="5">Multi-pass membrane protein</topology>
    </subcellularLocation>
    <subcellularLocation>
        <location evidence="5">Endoplasmic reticulum-Golgi intermediate compartment membrane</location>
        <topology evidence="5">Multi-pass membrane protein</topology>
    </subcellularLocation>
    <subcellularLocation>
        <location evidence="5">Golgi apparatus membrane</location>
        <topology evidence="5">Multi-pass membrane protein</topology>
    </subcellularLocation>
    <subcellularLocation>
        <location evidence="1">Membrane</location>
    </subcellularLocation>
</comment>
<evidence type="ECO:0000313" key="8">
    <source>
        <dbReference type="EMBL" id="KZZ87747.1"/>
    </source>
</evidence>
<accession>A0A167VML9</accession>
<evidence type="ECO:0000259" key="6">
    <source>
        <dbReference type="Pfam" id="PF07970"/>
    </source>
</evidence>
<keyword evidence="5" id="KW-0256">Endoplasmic reticulum</keyword>
<dbReference type="Pfam" id="PF07970">
    <property type="entry name" value="COPIIcoated_ERV"/>
    <property type="match status" value="1"/>
</dbReference>
<evidence type="ECO:0000313" key="9">
    <source>
        <dbReference type="Proteomes" id="UP000242877"/>
    </source>
</evidence>
<keyword evidence="3 5" id="KW-1133">Transmembrane helix</keyword>
<dbReference type="OrthoDB" id="5541786at2759"/>
<evidence type="ECO:0000256" key="4">
    <source>
        <dbReference type="ARBA" id="ARBA00023136"/>
    </source>
</evidence>
<keyword evidence="2 5" id="KW-0812">Transmembrane</keyword>
<dbReference type="GO" id="GO:0000139">
    <property type="term" value="C:Golgi membrane"/>
    <property type="evidence" value="ECO:0007669"/>
    <property type="project" value="UniProtKB-SubCell"/>
</dbReference>
<keyword evidence="5" id="KW-0813">Transport</keyword>
<dbReference type="GO" id="GO:0006890">
    <property type="term" value="P:retrograde vesicle-mediated transport, Golgi to endoplasmic reticulum"/>
    <property type="evidence" value="ECO:0007669"/>
    <property type="project" value="TreeGrafter"/>
</dbReference>
<dbReference type="InterPro" id="IPR039542">
    <property type="entry name" value="Erv_N"/>
</dbReference>